<dbReference type="SMART" id="SM00479">
    <property type="entry name" value="EXOIII"/>
    <property type="match status" value="1"/>
</dbReference>
<dbReference type="InterPro" id="IPR012337">
    <property type="entry name" value="RNaseH-like_sf"/>
</dbReference>
<keyword evidence="6" id="KW-0732">Signal</keyword>
<dbReference type="NCBIfam" id="NF003765">
    <property type="entry name" value="PRK05359.1"/>
    <property type="match status" value="1"/>
</dbReference>
<feature type="region of interest" description="Disordered" evidence="5">
    <location>
        <begin position="29"/>
        <end position="67"/>
    </location>
</feature>
<evidence type="ECO:0000256" key="5">
    <source>
        <dbReference type="SAM" id="MobiDB-lite"/>
    </source>
</evidence>
<keyword evidence="3" id="KW-0378">Hydrolase</keyword>
<keyword evidence="4" id="KW-0269">Exonuclease</keyword>
<dbReference type="FunFam" id="3.30.420.10:FF:000003">
    <property type="entry name" value="Oligoribonuclease"/>
    <property type="match status" value="1"/>
</dbReference>
<keyword evidence="2" id="KW-0540">Nuclease</keyword>
<comment type="similarity">
    <text evidence="1">Belongs to the oligoribonuclease family.</text>
</comment>
<evidence type="ECO:0000256" key="6">
    <source>
        <dbReference type="SAM" id="SignalP"/>
    </source>
</evidence>
<dbReference type="GO" id="GO:0000175">
    <property type="term" value="F:3'-5'-RNA exonuclease activity"/>
    <property type="evidence" value="ECO:0007669"/>
    <property type="project" value="InterPro"/>
</dbReference>
<dbReference type="InterPro" id="IPR022894">
    <property type="entry name" value="Oligoribonuclease"/>
</dbReference>
<gene>
    <name evidence="8" type="ORF">KP509_17G062800</name>
</gene>
<dbReference type="InterPro" id="IPR036397">
    <property type="entry name" value="RNaseH_sf"/>
</dbReference>
<dbReference type="CDD" id="cd06135">
    <property type="entry name" value="Orn"/>
    <property type="match status" value="1"/>
</dbReference>
<feature type="domain" description="Exonuclease" evidence="7">
    <location>
        <begin position="119"/>
        <end position="295"/>
    </location>
</feature>
<accession>A0A8T2SYV7</accession>
<dbReference type="AlphaFoldDB" id="A0A8T2SYV7"/>
<dbReference type="SUPFAM" id="SSF53098">
    <property type="entry name" value="Ribonuclease H-like"/>
    <property type="match status" value="1"/>
</dbReference>
<dbReference type="OrthoDB" id="270189at2759"/>
<dbReference type="OMA" id="THHAANG"/>
<evidence type="ECO:0000256" key="3">
    <source>
        <dbReference type="ARBA" id="ARBA00022801"/>
    </source>
</evidence>
<dbReference type="PANTHER" id="PTHR11046">
    <property type="entry name" value="OLIGORIBONUCLEASE, MITOCHONDRIAL"/>
    <property type="match status" value="1"/>
</dbReference>
<keyword evidence="9" id="KW-1185">Reference proteome</keyword>
<dbReference type="InterPro" id="IPR013520">
    <property type="entry name" value="Ribonucl_H"/>
</dbReference>
<dbReference type="GO" id="GO:0005739">
    <property type="term" value="C:mitochondrion"/>
    <property type="evidence" value="ECO:0007669"/>
    <property type="project" value="TreeGrafter"/>
</dbReference>
<evidence type="ECO:0000256" key="1">
    <source>
        <dbReference type="ARBA" id="ARBA00009921"/>
    </source>
</evidence>
<dbReference type="Pfam" id="PF00929">
    <property type="entry name" value="RNase_T"/>
    <property type="match status" value="1"/>
</dbReference>
<organism evidence="8 9">
    <name type="scientific">Ceratopteris richardii</name>
    <name type="common">Triangle waterfern</name>
    <dbReference type="NCBI Taxonomy" id="49495"/>
    <lineage>
        <taxon>Eukaryota</taxon>
        <taxon>Viridiplantae</taxon>
        <taxon>Streptophyta</taxon>
        <taxon>Embryophyta</taxon>
        <taxon>Tracheophyta</taxon>
        <taxon>Polypodiopsida</taxon>
        <taxon>Polypodiidae</taxon>
        <taxon>Polypodiales</taxon>
        <taxon>Pteridineae</taxon>
        <taxon>Pteridaceae</taxon>
        <taxon>Parkerioideae</taxon>
        <taxon>Ceratopteris</taxon>
    </lineage>
</organism>
<evidence type="ECO:0000259" key="7">
    <source>
        <dbReference type="SMART" id="SM00479"/>
    </source>
</evidence>
<evidence type="ECO:0000256" key="4">
    <source>
        <dbReference type="ARBA" id="ARBA00022839"/>
    </source>
</evidence>
<protein>
    <recommendedName>
        <fullName evidence="7">Exonuclease domain-containing protein</fullName>
    </recommendedName>
</protein>
<evidence type="ECO:0000313" key="9">
    <source>
        <dbReference type="Proteomes" id="UP000825935"/>
    </source>
</evidence>
<comment type="caution">
    <text evidence="8">The sequence shown here is derived from an EMBL/GenBank/DDBJ whole genome shotgun (WGS) entry which is preliminary data.</text>
</comment>
<feature type="chain" id="PRO_5035934256" description="Exonuclease domain-containing protein" evidence="6">
    <location>
        <begin position="22"/>
        <end position="299"/>
    </location>
</feature>
<dbReference type="Gene3D" id="3.30.420.10">
    <property type="entry name" value="Ribonuclease H-like superfamily/Ribonuclease H"/>
    <property type="match status" value="1"/>
</dbReference>
<dbReference type="PANTHER" id="PTHR11046:SF0">
    <property type="entry name" value="OLIGORIBONUCLEASE, MITOCHONDRIAL"/>
    <property type="match status" value="1"/>
</dbReference>
<sequence>MLKVIAAACMAKLANLFSVLSLDVDSDGGVGEKDDQQEESLNPMPAGKMHRSKKKRRKPKKEDSTESLQIASLSIHEETQQHKVEPSPITSLPLANIPATSLLNSSAHNGGLSDSLKWPLVWIDLEMTGLDLEKDRILEIACIITDGKLQETFEGPDLIIHQNEQLLTSMGEWCQTHHAANGLIEAVRNSKITEKEAEDQVIDFVRKHTRNEAKPPLLAGNCVYVDLMFLKKYMPQLASLFPHRVVDVSSINALCRRWFPKDAERAPIKKKSHRAMDDIKESIAELKYMQKTIFKQSKK</sequence>
<reference evidence="8" key="1">
    <citation type="submission" date="2021-08" db="EMBL/GenBank/DDBJ databases">
        <title>WGS assembly of Ceratopteris richardii.</title>
        <authorList>
            <person name="Marchant D.B."/>
            <person name="Chen G."/>
            <person name="Jenkins J."/>
            <person name="Shu S."/>
            <person name="Leebens-Mack J."/>
            <person name="Grimwood J."/>
            <person name="Schmutz J."/>
            <person name="Soltis P."/>
            <person name="Soltis D."/>
            <person name="Chen Z.-H."/>
        </authorList>
    </citation>
    <scope>NUCLEOTIDE SEQUENCE</scope>
    <source>
        <strain evidence="8">Whitten #5841</strain>
        <tissue evidence="8">Leaf</tissue>
    </source>
</reference>
<feature type="signal peptide" evidence="6">
    <location>
        <begin position="1"/>
        <end position="21"/>
    </location>
</feature>
<feature type="compositionally biased region" description="Basic residues" evidence="5">
    <location>
        <begin position="48"/>
        <end position="59"/>
    </location>
</feature>
<dbReference type="GO" id="GO:0003676">
    <property type="term" value="F:nucleic acid binding"/>
    <property type="evidence" value="ECO:0007669"/>
    <property type="project" value="InterPro"/>
</dbReference>
<dbReference type="Proteomes" id="UP000825935">
    <property type="component" value="Chromosome 17"/>
</dbReference>
<proteinExistence type="inferred from homology"/>
<name>A0A8T2SYV7_CERRI</name>
<evidence type="ECO:0000313" key="8">
    <source>
        <dbReference type="EMBL" id="KAH7373565.1"/>
    </source>
</evidence>
<evidence type="ECO:0000256" key="2">
    <source>
        <dbReference type="ARBA" id="ARBA00022722"/>
    </source>
</evidence>
<dbReference type="EMBL" id="CM035422">
    <property type="protein sequence ID" value="KAH7373565.1"/>
    <property type="molecule type" value="Genomic_DNA"/>
</dbReference>